<comment type="similarity">
    <text evidence="1">Belongs to the HEBP family.</text>
</comment>
<feature type="chain" id="PRO_5042838800" evidence="2">
    <location>
        <begin position="22"/>
        <end position="214"/>
    </location>
</feature>
<dbReference type="SUPFAM" id="SSF55136">
    <property type="entry name" value="Probable bacterial effector-binding domain"/>
    <property type="match status" value="1"/>
</dbReference>
<dbReference type="Proteomes" id="UP001381693">
    <property type="component" value="Unassembled WGS sequence"/>
</dbReference>
<organism evidence="3 4">
    <name type="scientific">Halocaridina rubra</name>
    <name type="common">Hawaiian red shrimp</name>
    <dbReference type="NCBI Taxonomy" id="373956"/>
    <lineage>
        <taxon>Eukaryota</taxon>
        <taxon>Metazoa</taxon>
        <taxon>Ecdysozoa</taxon>
        <taxon>Arthropoda</taxon>
        <taxon>Crustacea</taxon>
        <taxon>Multicrustacea</taxon>
        <taxon>Malacostraca</taxon>
        <taxon>Eumalacostraca</taxon>
        <taxon>Eucarida</taxon>
        <taxon>Decapoda</taxon>
        <taxon>Pleocyemata</taxon>
        <taxon>Caridea</taxon>
        <taxon>Atyoidea</taxon>
        <taxon>Atyidae</taxon>
        <taxon>Halocaridina</taxon>
    </lineage>
</organism>
<feature type="signal peptide" evidence="2">
    <location>
        <begin position="1"/>
        <end position="21"/>
    </location>
</feature>
<evidence type="ECO:0000256" key="2">
    <source>
        <dbReference type="SAM" id="SignalP"/>
    </source>
</evidence>
<accession>A0AAN9ADW7</accession>
<dbReference type="InterPro" id="IPR011256">
    <property type="entry name" value="Reg_factor_effector_dom_sf"/>
</dbReference>
<dbReference type="EMBL" id="JAXCGZ010003901">
    <property type="protein sequence ID" value="KAK7082735.1"/>
    <property type="molecule type" value="Genomic_DNA"/>
</dbReference>
<name>A0AAN9ADW7_HALRR</name>
<evidence type="ECO:0000256" key="1">
    <source>
        <dbReference type="ARBA" id="ARBA00009817"/>
    </source>
</evidence>
<proteinExistence type="inferred from homology"/>
<keyword evidence="4" id="KW-1185">Reference proteome</keyword>
<evidence type="ECO:0000313" key="3">
    <source>
        <dbReference type="EMBL" id="KAK7082735.1"/>
    </source>
</evidence>
<keyword evidence="2" id="KW-0732">Signal</keyword>
<comment type="caution">
    <text evidence="3">The sequence shown here is derived from an EMBL/GenBank/DDBJ whole genome shotgun (WGS) entry which is preliminary data.</text>
</comment>
<sequence length="214" mass="24687">MTRMCNMETFAVLLFVVGATANTFRNFVNGAGSLIGYAEEAPYNITKIHQNFEEREYPALNWVCTTTKASSEVGSHDRAMFLKLFRYVTGQNSERRVMAYVIPATLEYTNGKNGINTYVLCLFIEKAHQAHPPEPIDESVFIENRPPLTIYTRTVGGYVISESQWIDEGARLSGYLQHEGISFSLNHMYWVSYDFTFKFWNRRNEVWFAKEAEK</sequence>
<gene>
    <name evidence="3" type="ORF">SK128_007303</name>
</gene>
<evidence type="ECO:0000313" key="4">
    <source>
        <dbReference type="Proteomes" id="UP001381693"/>
    </source>
</evidence>
<dbReference type="Gene3D" id="3.20.80.10">
    <property type="entry name" value="Regulatory factor, effector binding domain"/>
    <property type="match status" value="1"/>
</dbReference>
<dbReference type="Pfam" id="PF04832">
    <property type="entry name" value="SOUL"/>
    <property type="match status" value="1"/>
</dbReference>
<dbReference type="PANTHER" id="PTHR11220">
    <property type="entry name" value="HEME-BINDING PROTEIN-RELATED"/>
    <property type="match status" value="1"/>
</dbReference>
<reference evidence="3 4" key="1">
    <citation type="submission" date="2023-11" db="EMBL/GenBank/DDBJ databases">
        <title>Halocaridina rubra genome assembly.</title>
        <authorList>
            <person name="Smith C."/>
        </authorList>
    </citation>
    <scope>NUCLEOTIDE SEQUENCE [LARGE SCALE GENOMIC DNA]</scope>
    <source>
        <strain evidence="3">EP-1</strain>
        <tissue evidence="3">Whole</tissue>
    </source>
</reference>
<protein>
    <submittedName>
        <fullName evidence="3">Uncharacterized protein</fullName>
    </submittedName>
</protein>
<dbReference type="AlphaFoldDB" id="A0AAN9ADW7"/>
<dbReference type="InterPro" id="IPR006917">
    <property type="entry name" value="SOUL_heme-bd"/>
</dbReference>
<dbReference type="PANTHER" id="PTHR11220:SF1">
    <property type="entry name" value="HEME-BINDING PROTEIN 2"/>
    <property type="match status" value="1"/>
</dbReference>